<dbReference type="Proteomes" id="UP001595826">
    <property type="component" value="Unassembled WGS sequence"/>
</dbReference>
<name>A0ABV8R7N3_9FLAO</name>
<evidence type="ECO:0000256" key="1">
    <source>
        <dbReference type="SAM" id="Coils"/>
    </source>
</evidence>
<keyword evidence="3" id="KW-1185">Reference proteome</keyword>
<accession>A0ABV8R7N3</accession>
<organism evidence="2 3">
    <name type="scientific">Polaribacter marinivivus</name>
    <dbReference type="NCBI Taxonomy" id="1524260"/>
    <lineage>
        <taxon>Bacteria</taxon>
        <taxon>Pseudomonadati</taxon>
        <taxon>Bacteroidota</taxon>
        <taxon>Flavobacteriia</taxon>
        <taxon>Flavobacteriales</taxon>
        <taxon>Flavobacteriaceae</taxon>
    </lineage>
</organism>
<keyword evidence="1" id="KW-0175">Coiled coil</keyword>
<dbReference type="EMBL" id="JBHSCY010000001">
    <property type="protein sequence ID" value="MFC4267434.1"/>
    <property type="molecule type" value="Genomic_DNA"/>
</dbReference>
<proteinExistence type="predicted"/>
<gene>
    <name evidence="2" type="ORF">ACFOWD_00825</name>
</gene>
<feature type="coiled-coil region" evidence="1">
    <location>
        <begin position="7"/>
        <end position="36"/>
    </location>
</feature>
<dbReference type="RefSeq" id="WP_377407321.1">
    <property type="nucleotide sequence ID" value="NZ_CP194417.1"/>
</dbReference>
<protein>
    <recommendedName>
        <fullName evidence="4">Glutaminyl-tRNA synthetase</fullName>
    </recommendedName>
</protein>
<comment type="caution">
    <text evidence="2">The sequence shown here is derived from an EMBL/GenBank/DDBJ whole genome shotgun (WGS) entry which is preliminary data.</text>
</comment>
<evidence type="ECO:0000313" key="2">
    <source>
        <dbReference type="EMBL" id="MFC4267434.1"/>
    </source>
</evidence>
<evidence type="ECO:0000313" key="3">
    <source>
        <dbReference type="Proteomes" id="UP001595826"/>
    </source>
</evidence>
<reference evidence="3" key="1">
    <citation type="journal article" date="2019" name="Int. J. Syst. Evol. Microbiol.">
        <title>The Global Catalogue of Microorganisms (GCM) 10K type strain sequencing project: providing services to taxonomists for standard genome sequencing and annotation.</title>
        <authorList>
            <consortium name="The Broad Institute Genomics Platform"/>
            <consortium name="The Broad Institute Genome Sequencing Center for Infectious Disease"/>
            <person name="Wu L."/>
            <person name="Ma J."/>
        </authorList>
    </citation>
    <scope>NUCLEOTIDE SEQUENCE [LARGE SCALE GENOMIC DNA]</scope>
    <source>
        <strain evidence="3">CECT 8655</strain>
    </source>
</reference>
<sequence length="66" mass="7980">MRNYQSLEEIELDLKRLNLERQIAIEELKLTKYNLEEHLKPINLVGNFLKFASKYGLLILIKRFFK</sequence>
<evidence type="ECO:0008006" key="4">
    <source>
        <dbReference type="Google" id="ProtNLM"/>
    </source>
</evidence>